<organism evidence="7 8">
    <name type="scientific">Aquirufa antheringensis</name>
    <dbReference type="NCBI Taxonomy" id="2516559"/>
    <lineage>
        <taxon>Bacteria</taxon>
        <taxon>Pseudomonadati</taxon>
        <taxon>Bacteroidota</taxon>
        <taxon>Cytophagia</taxon>
        <taxon>Cytophagales</taxon>
        <taxon>Flectobacillaceae</taxon>
        <taxon>Aquirufa</taxon>
    </lineage>
</organism>
<dbReference type="GO" id="GO:0016020">
    <property type="term" value="C:membrane"/>
    <property type="evidence" value="ECO:0007669"/>
    <property type="project" value="UniProtKB-SubCell"/>
</dbReference>
<dbReference type="PROSITE" id="PS51257">
    <property type="entry name" value="PROKAR_LIPOPROTEIN"/>
    <property type="match status" value="1"/>
</dbReference>
<evidence type="ECO:0000313" key="8">
    <source>
        <dbReference type="Proteomes" id="UP000293583"/>
    </source>
</evidence>
<feature type="transmembrane region" description="Helical" evidence="5">
    <location>
        <begin position="47"/>
        <end position="67"/>
    </location>
</feature>
<dbReference type="Proteomes" id="UP000293583">
    <property type="component" value="Unassembled WGS sequence"/>
</dbReference>
<dbReference type="GO" id="GO:0000271">
    <property type="term" value="P:polysaccharide biosynthetic process"/>
    <property type="evidence" value="ECO:0007669"/>
    <property type="project" value="InterPro"/>
</dbReference>
<comment type="subcellular location">
    <subcellularLocation>
        <location evidence="1">Membrane</location>
        <topology evidence="1">Multi-pass membrane protein</topology>
    </subcellularLocation>
</comment>
<dbReference type="RefSeq" id="WP_130895360.1">
    <property type="nucleotide sequence ID" value="NZ_CP049835.1"/>
</dbReference>
<protein>
    <submittedName>
        <fullName evidence="7">GtrA family protein</fullName>
    </submittedName>
</protein>
<evidence type="ECO:0000256" key="2">
    <source>
        <dbReference type="ARBA" id="ARBA00022692"/>
    </source>
</evidence>
<feature type="transmembrane region" description="Helical" evidence="5">
    <location>
        <begin position="79"/>
        <end position="97"/>
    </location>
</feature>
<gene>
    <name evidence="7" type="ORF">EWU20_02840</name>
</gene>
<keyword evidence="2 5" id="KW-0812">Transmembrane</keyword>
<feature type="transmembrane region" description="Helical" evidence="5">
    <location>
        <begin position="14"/>
        <end position="35"/>
    </location>
</feature>
<proteinExistence type="predicted"/>
<keyword evidence="4 5" id="KW-0472">Membrane</keyword>
<evidence type="ECO:0000259" key="6">
    <source>
        <dbReference type="Pfam" id="PF04138"/>
    </source>
</evidence>
<dbReference type="OrthoDB" id="957443at2"/>
<evidence type="ECO:0000313" key="7">
    <source>
        <dbReference type="EMBL" id="TBH75537.1"/>
    </source>
</evidence>
<keyword evidence="8" id="KW-1185">Reference proteome</keyword>
<evidence type="ECO:0000256" key="1">
    <source>
        <dbReference type="ARBA" id="ARBA00004141"/>
    </source>
</evidence>
<dbReference type="AlphaFoldDB" id="A0A4Q9BHE0"/>
<feature type="domain" description="GtrA/DPMS transmembrane" evidence="6">
    <location>
        <begin position="17"/>
        <end position="150"/>
    </location>
</feature>
<dbReference type="InterPro" id="IPR007267">
    <property type="entry name" value="GtrA_DPMS_TM"/>
</dbReference>
<dbReference type="Pfam" id="PF04138">
    <property type="entry name" value="GtrA_DPMS_TM"/>
    <property type="match status" value="1"/>
</dbReference>
<evidence type="ECO:0000256" key="5">
    <source>
        <dbReference type="SAM" id="Phobius"/>
    </source>
</evidence>
<accession>A0A4Q9BHE0</accession>
<comment type="caution">
    <text evidence="7">The sequence shown here is derived from an EMBL/GenBank/DDBJ whole genome shotgun (WGS) entry which is preliminary data.</text>
</comment>
<name>A0A4Q9BHE0_9BACT</name>
<evidence type="ECO:0000256" key="4">
    <source>
        <dbReference type="ARBA" id="ARBA00023136"/>
    </source>
</evidence>
<evidence type="ECO:0000256" key="3">
    <source>
        <dbReference type="ARBA" id="ARBA00022989"/>
    </source>
</evidence>
<dbReference type="EMBL" id="SEWY01000001">
    <property type="protein sequence ID" value="TBH75537.1"/>
    <property type="molecule type" value="Genomic_DNA"/>
</dbReference>
<reference evidence="7 8" key="1">
    <citation type="submission" date="2019-02" db="EMBL/GenBank/DDBJ databases">
        <title>Genome of a new Bacteroidetes strain.</title>
        <authorList>
            <person name="Pitt A."/>
        </authorList>
    </citation>
    <scope>NUCLEOTIDE SEQUENCE [LARGE SCALE GENOMIC DNA]</scope>
    <source>
        <strain evidence="7 8">103A-SOEBACH</strain>
    </source>
</reference>
<sequence>MSDKKAPLFNQKDLFAYFVVAGLGACVQLLAGGLIKDWFRVSYEDSILPAYFIALVVGFFLTKLFAFNARQSQQTRREMFKYVLVASFSGIITWLFSTIPYDFIHAHHPDIFFAIPYSVKKLNITQIATTLHGMGYSFVSNYILHKTFTFKSSGFYDRFKDLLK</sequence>
<keyword evidence="3 5" id="KW-1133">Transmembrane helix</keyword>